<dbReference type="Proteomes" id="UP001054837">
    <property type="component" value="Unassembled WGS sequence"/>
</dbReference>
<dbReference type="GO" id="GO:0019825">
    <property type="term" value="F:oxygen binding"/>
    <property type="evidence" value="ECO:0007669"/>
    <property type="project" value="InterPro"/>
</dbReference>
<comment type="caution">
    <text evidence="1">The sequence shown here is derived from an EMBL/GenBank/DDBJ whole genome shotgun (WGS) entry which is preliminary data.</text>
</comment>
<dbReference type="InterPro" id="IPR012292">
    <property type="entry name" value="Globin/Proto"/>
</dbReference>
<dbReference type="AlphaFoldDB" id="A0AAV4R3Z2"/>
<dbReference type="SUPFAM" id="SSF46458">
    <property type="entry name" value="Globin-like"/>
    <property type="match status" value="1"/>
</dbReference>
<gene>
    <name evidence="1" type="ORF">CDAR_294211</name>
</gene>
<evidence type="ECO:0000313" key="2">
    <source>
        <dbReference type="Proteomes" id="UP001054837"/>
    </source>
</evidence>
<dbReference type="InterPro" id="IPR009050">
    <property type="entry name" value="Globin-like_sf"/>
</dbReference>
<reference evidence="1 2" key="1">
    <citation type="submission" date="2021-06" db="EMBL/GenBank/DDBJ databases">
        <title>Caerostris darwini draft genome.</title>
        <authorList>
            <person name="Kono N."/>
            <person name="Arakawa K."/>
        </authorList>
    </citation>
    <scope>NUCLEOTIDE SEQUENCE [LARGE SCALE GENOMIC DNA]</scope>
</reference>
<evidence type="ECO:0000313" key="1">
    <source>
        <dbReference type="EMBL" id="GIY14793.1"/>
    </source>
</evidence>
<dbReference type="EMBL" id="BPLQ01005409">
    <property type="protein sequence ID" value="GIY14793.1"/>
    <property type="molecule type" value="Genomic_DNA"/>
</dbReference>
<dbReference type="Gene3D" id="1.10.490.10">
    <property type="entry name" value="Globins"/>
    <property type="match status" value="1"/>
</dbReference>
<name>A0AAV4R3Z2_9ARAC</name>
<organism evidence="1 2">
    <name type="scientific">Caerostris darwini</name>
    <dbReference type="NCBI Taxonomy" id="1538125"/>
    <lineage>
        <taxon>Eukaryota</taxon>
        <taxon>Metazoa</taxon>
        <taxon>Ecdysozoa</taxon>
        <taxon>Arthropoda</taxon>
        <taxon>Chelicerata</taxon>
        <taxon>Arachnida</taxon>
        <taxon>Araneae</taxon>
        <taxon>Araneomorphae</taxon>
        <taxon>Entelegynae</taxon>
        <taxon>Araneoidea</taxon>
        <taxon>Araneidae</taxon>
        <taxon>Caerostris</taxon>
    </lineage>
</organism>
<dbReference type="GO" id="GO:0020037">
    <property type="term" value="F:heme binding"/>
    <property type="evidence" value="ECO:0007669"/>
    <property type="project" value="InterPro"/>
</dbReference>
<keyword evidence="2" id="KW-1185">Reference proteome</keyword>
<protein>
    <submittedName>
        <fullName evidence="1">Uncharacterized protein</fullName>
    </submittedName>
</protein>
<accession>A0AAV4R3Z2</accession>
<proteinExistence type="predicted"/>
<sequence>MKKEESKYYPAPVLPNLTSIAHVYFLSFQLIGPQFVYAVKPSLKEHWTDEIEESWLQLFRYISYIMKRAMMETYTSQEIPVDNKT</sequence>